<proteinExistence type="predicted"/>
<reference evidence="1" key="1">
    <citation type="submission" date="2016-02" db="EMBL/GenBank/DDBJ databases">
        <title>WGS assembly of Manihot esculenta.</title>
        <authorList>
            <person name="Bredeson J.V."/>
            <person name="Prochnik S.E."/>
            <person name="Lyons J.B."/>
            <person name="Schmutz J."/>
            <person name="Grimwood J."/>
            <person name="Vrebalov J."/>
            <person name="Bart R.S."/>
            <person name="Amuge T."/>
            <person name="Ferguson M.E."/>
            <person name="Green R."/>
            <person name="Putnam N."/>
            <person name="Stites J."/>
            <person name="Rounsley S."/>
            <person name="Rokhsar D.S."/>
        </authorList>
    </citation>
    <scope>NUCLEOTIDE SEQUENCE [LARGE SCALE GENOMIC DNA]</scope>
    <source>
        <tissue evidence="1">Leaf</tissue>
    </source>
</reference>
<dbReference type="AlphaFoldDB" id="A0A251LQX6"/>
<dbReference type="EMBL" id="CM004387">
    <property type="protein sequence ID" value="OAY60739.1"/>
    <property type="molecule type" value="Genomic_DNA"/>
</dbReference>
<dbReference type="EMBL" id="CM004387">
    <property type="protein sequence ID" value="OAY60738.1"/>
    <property type="molecule type" value="Genomic_DNA"/>
</dbReference>
<dbReference type="EMBL" id="CM004387">
    <property type="protein sequence ID" value="OAY60734.1"/>
    <property type="molecule type" value="Genomic_DNA"/>
</dbReference>
<evidence type="ECO:0000313" key="1">
    <source>
        <dbReference type="EMBL" id="OAY60737.1"/>
    </source>
</evidence>
<protein>
    <submittedName>
        <fullName evidence="1">Uncharacterized protein</fullName>
    </submittedName>
</protein>
<sequence length="63" mass="6978">MGSRSPWLISLSSDLCHDRCACMAGHPILNKIIDFEFCEWRSHGDCPGSPLAGVCFVPLSYFC</sequence>
<accession>A0A251LQX6</accession>
<dbReference type="EMBL" id="CM004387">
    <property type="protein sequence ID" value="OAY60735.1"/>
    <property type="molecule type" value="Genomic_DNA"/>
</dbReference>
<dbReference type="EMBL" id="CM004387">
    <property type="protein sequence ID" value="OAY60736.1"/>
    <property type="molecule type" value="Genomic_DNA"/>
</dbReference>
<name>A0A251LQX6_MANES</name>
<gene>
    <name evidence="1" type="ORF">MANES_01G135100</name>
</gene>
<dbReference type="EMBL" id="CM004387">
    <property type="protein sequence ID" value="OAY60737.1"/>
    <property type="molecule type" value="Genomic_DNA"/>
</dbReference>
<organism evidence="1">
    <name type="scientific">Manihot esculenta</name>
    <name type="common">Cassava</name>
    <name type="synonym">Jatropha manihot</name>
    <dbReference type="NCBI Taxonomy" id="3983"/>
    <lineage>
        <taxon>Eukaryota</taxon>
        <taxon>Viridiplantae</taxon>
        <taxon>Streptophyta</taxon>
        <taxon>Embryophyta</taxon>
        <taxon>Tracheophyta</taxon>
        <taxon>Spermatophyta</taxon>
        <taxon>Magnoliopsida</taxon>
        <taxon>eudicotyledons</taxon>
        <taxon>Gunneridae</taxon>
        <taxon>Pentapetalae</taxon>
        <taxon>rosids</taxon>
        <taxon>fabids</taxon>
        <taxon>Malpighiales</taxon>
        <taxon>Euphorbiaceae</taxon>
        <taxon>Crotonoideae</taxon>
        <taxon>Manihoteae</taxon>
        <taxon>Manihot</taxon>
    </lineage>
</organism>